<dbReference type="PROSITE" id="PS50987">
    <property type="entry name" value="HTH_ARSR_2"/>
    <property type="match status" value="1"/>
</dbReference>
<dbReference type="PANTHER" id="PTHR38600:SF2">
    <property type="entry name" value="SLL0088 PROTEIN"/>
    <property type="match status" value="1"/>
</dbReference>
<dbReference type="EMBL" id="CP002786">
    <property type="protein sequence ID" value="AEF42948.1"/>
    <property type="molecule type" value="Genomic_DNA"/>
</dbReference>
<dbReference type="SMART" id="SM00418">
    <property type="entry name" value="HTH_ARSR"/>
    <property type="match status" value="1"/>
</dbReference>
<organism evidence="2 3">
    <name type="scientific">Hoyosella subflava (strain DSM 45089 / JCM 17490 / NBRC 109087 / DQS3-9A1)</name>
    <name type="common">Amycolicicoccus subflavus</name>
    <dbReference type="NCBI Taxonomy" id="443218"/>
    <lineage>
        <taxon>Bacteria</taxon>
        <taxon>Bacillati</taxon>
        <taxon>Actinomycetota</taxon>
        <taxon>Actinomycetes</taxon>
        <taxon>Mycobacteriales</taxon>
        <taxon>Hoyosellaceae</taxon>
        <taxon>Hoyosella</taxon>
    </lineage>
</organism>
<evidence type="ECO:0000259" key="1">
    <source>
        <dbReference type="PROSITE" id="PS50987"/>
    </source>
</evidence>
<dbReference type="InterPro" id="IPR036388">
    <property type="entry name" value="WH-like_DNA-bd_sf"/>
</dbReference>
<proteinExistence type="predicted"/>
<protein>
    <submittedName>
        <fullName evidence="2">Transcriptional regulatory protein</fullName>
    </submittedName>
</protein>
<reference evidence="2 3" key="1">
    <citation type="journal article" date="2011" name="J. Bacteriol.">
        <title>Complete genome sequence of Amycolicicoccus subflavus DQS3-9A1T, an actinomycete isolated from crude oil-polluted soil.</title>
        <authorList>
            <person name="Cai M."/>
            <person name="Chen W.M."/>
            <person name="Nie Y."/>
            <person name="Chi C.Q."/>
            <person name="Wang Y.N."/>
            <person name="Tang Y.Q."/>
            <person name="Li G.Y."/>
            <person name="Wu X.L."/>
        </authorList>
    </citation>
    <scope>NUCLEOTIDE SEQUENCE [LARGE SCALE GENOMIC DNA]</scope>
    <source>
        <strain evidence="3">DSM 45089 / DQS3-9A1</strain>
    </source>
</reference>
<dbReference type="STRING" id="443218.AS9A_4516"/>
<dbReference type="Proteomes" id="UP000009235">
    <property type="component" value="Chromosome"/>
</dbReference>
<dbReference type="InterPro" id="IPR036390">
    <property type="entry name" value="WH_DNA-bd_sf"/>
</dbReference>
<feature type="domain" description="HTH arsR-type" evidence="1">
    <location>
        <begin position="10"/>
        <end position="104"/>
    </location>
</feature>
<dbReference type="SUPFAM" id="SSF46785">
    <property type="entry name" value="Winged helix' DNA-binding domain"/>
    <property type="match status" value="1"/>
</dbReference>
<dbReference type="Gene3D" id="1.10.10.10">
    <property type="entry name" value="Winged helix-like DNA-binding domain superfamily/Winged helix DNA-binding domain"/>
    <property type="match status" value="1"/>
</dbReference>
<keyword evidence="3" id="KW-1185">Reference proteome</keyword>
<dbReference type="HOGENOM" id="CLU_097806_0_2_11"/>
<dbReference type="KEGG" id="asd:AS9A_4516"/>
<dbReference type="CDD" id="cd00090">
    <property type="entry name" value="HTH_ARSR"/>
    <property type="match status" value="1"/>
</dbReference>
<dbReference type="Pfam" id="PF12840">
    <property type="entry name" value="HTH_20"/>
    <property type="match status" value="1"/>
</dbReference>
<dbReference type="eggNOG" id="COG0640">
    <property type="taxonomic scope" value="Bacteria"/>
</dbReference>
<dbReference type="NCBIfam" id="NF033788">
    <property type="entry name" value="HTH_metalloreg"/>
    <property type="match status" value="1"/>
</dbReference>
<dbReference type="InterPro" id="IPR001845">
    <property type="entry name" value="HTH_ArsR_DNA-bd_dom"/>
</dbReference>
<dbReference type="AlphaFoldDB" id="F6ENU1"/>
<gene>
    <name evidence="2" type="ordered locus">AS9A_4516</name>
</gene>
<evidence type="ECO:0000313" key="2">
    <source>
        <dbReference type="EMBL" id="AEF42948.1"/>
    </source>
</evidence>
<dbReference type="InterPro" id="IPR011991">
    <property type="entry name" value="ArsR-like_HTH"/>
</dbReference>
<sequence length="122" mass="14095">MATNRQKLNYMVQYREQLDWGFAALADQTRRGILEHLGAGDASISELAEMFRMTLTGMKKHIQVLESAQLVTTHKAGRVRYCSLGPRRLDAETAWIENYRQMLEMRLDRLGDFLEQTKGQMS</sequence>
<dbReference type="PRINTS" id="PR00778">
    <property type="entry name" value="HTHARSR"/>
</dbReference>
<accession>F6ENU1</accession>
<name>F6ENU1_HOYSD</name>
<dbReference type="GO" id="GO:0003700">
    <property type="term" value="F:DNA-binding transcription factor activity"/>
    <property type="evidence" value="ECO:0007669"/>
    <property type="project" value="InterPro"/>
</dbReference>
<dbReference type="PANTHER" id="PTHR38600">
    <property type="entry name" value="TRANSCRIPTIONAL REGULATORY PROTEIN"/>
    <property type="match status" value="1"/>
</dbReference>
<evidence type="ECO:0000313" key="3">
    <source>
        <dbReference type="Proteomes" id="UP000009235"/>
    </source>
</evidence>